<comment type="caution">
    <text evidence="2">The sequence shown here is derived from an EMBL/GenBank/DDBJ whole genome shotgun (WGS) entry which is preliminary data.</text>
</comment>
<proteinExistence type="predicted"/>
<dbReference type="EMBL" id="JARAOO010000006">
    <property type="protein sequence ID" value="KAJ7966692.1"/>
    <property type="molecule type" value="Genomic_DNA"/>
</dbReference>
<sequence>MLWSCFRTNVPSRASMDGIPLSVHLLLCAHTCLSAFVMKVYRTILPFRAQCVANFSCLPLIVHPFAVFLVGSFHVKLGVVLMSCTVFLVQNLPEALVVKAVGEAACQWVQNLLDGLVNRA</sequence>
<protein>
    <submittedName>
        <fullName evidence="2">Uncharacterized protein</fullName>
    </submittedName>
</protein>
<dbReference type="KEGG" id="qsa:O6P43_016124"/>
<keyword evidence="1" id="KW-1133">Transmembrane helix</keyword>
<keyword evidence="1" id="KW-0812">Transmembrane</keyword>
<evidence type="ECO:0000313" key="3">
    <source>
        <dbReference type="Proteomes" id="UP001163823"/>
    </source>
</evidence>
<dbReference type="Proteomes" id="UP001163823">
    <property type="component" value="Chromosome 6"/>
</dbReference>
<evidence type="ECO:0000256" key="1">
    <source>
        <dbReference type="SAM" id="Phobius"/>
    </source>
</evidence>
<gene>
    <name evidence="2" type="ORF">O6P43_016124</name>
</gene>
<name>A0AAD7LYS6_QUISA</name>
<organism evidence="2 3">
    <name type="scientific">Quillaja saponaria</name>
    <name type="common">Soap bark tree</name>
    <dbReference type="NCBI Taxonomy" id="32244"/>
    <lineage>
        <taxon>Eukaryota</taxon>
        <taxon>Viridiplantae</taxon>
        <taxon>Streptophyta</taxon>
        <taxon>Embryophyta</taxon>
        <taxon>Tracheophyta</taxon>
        <taxon>Spermatophyta</taxon>
        <taxon>Magnoliopsida</taxon>
        <taxon>eudicotyledons</taxon>
        <taxon>Gunneridae</taxon>
        <taxon>Pentapetalae</taxon>
        <taxon>rosids</taxon>
        <taxon>fabids</taxon>
        <taxon>Fabales</taxon>
        <taxon>Quillajaceae</taxon>
        <taxon>Quillaja</taxon>
    </lineage>
</organism>
<keyword evidence="3" id="KW-1185">Reference proteome</keyword>
<keyword evidence="1" id="KW-0472">Membrane</keyword>
<dbReference type="AlphaFoldDB" id="A0AAD7LYS6"/>
<reference evidence="2" key="1">
    <citation type="journal article" date="2023" name="Science">
        <title>Elucidation of the pathway for biosynthesis of saponin adjuvants from the soapbark tree.</title>
        <authorList>
            <person name="Reed J."/>
            <person name="Orme A."/>
            <person name="El-Demerdash A."/>
            <person name="Owen C."/>
            <person name="Martin L.B.B."/>
            <person name="Misra R.C."/>
            <person name="Kikuchi S."/>
            <person name="Rejzek M."/>
            <person name="Martin A.C."/>
            <person name="Harkess A."/>
            <person name="Leebens-Mack J."/>
            <person name="Louveau T."/>
            <person name="Stephenson M.J."/>
            <person name="Osbourn A."/>
        </authorList>
    </citation>
    <scope>NUCLEOTIDE SEQUENCE</scope>
    <source>
        <strain evidence="2">S10</strain>
    </source>
</reference>
<feature type="transmembrane region" description="Helical" evidence="1">
    <location>
        <begin position="21"/>
        <end position="41"/>
    </location>
</feature>
<evidence type="ECO:0000313" key="2">
    <source>
        <dbReference type="EMBL" id="KAJ7966692.1"/>
    </source>
</evidence>
<feature type="transmembrane region" description="Helical" evidence="1">
    <location>
        <begin position="61"/>
        <end position="89"/>
    </location>
</feature>
<accession>A0AAD7LYS6</accession>